<gene>
    <name evidence="1" type="ORF">BDV30DRAFT_69059</name>
</gene>
<protein>
    <submittedName>
        <fullName evidence="1">Uncharacterized protein</fullName>
    </submittedName>
</protein>
<name>A0A5N6JAS0_9EURO</name>
<dbReference type="AlphaFoldDB" id="A0A5N6JAS0"/>
<reference evidence="1 2" key="1">
    <citation type="submission" date="2019-04" db="EMBL/GenBank/DDBJ databases">
        <title>Fungal friends and foes A comparative genomics study of 23 Aspergillus species from section Flavi.</title>
        <authorList>
            <consortium name="DOE Joint Genome Institute"/>
            <person name="Kjaerbolling I."/>
            <person name="Vesth T.C."/>
            <person name="Frisvad J.C."/>
            <person name="Nybo J.L."/>
            <person name="Theobald S."/>
            <person name="Kildgaard S."/>
            <person name="Petersen T.I."/>
            <person name="Kuo A."/>
            <person name="Sato A."/>
            <person name="Lyhne E.K."/>
            <person name="Kogle M.E."/>
            <person name="Wiebenga A."/>
            <person name="Kun R.S."/>
            <person name="Lubbers R.J."/>
            <person name="Makela M.R."/>
            <person name="Barry K."/>
            <person name="Chovatia M."/>
            <person name="Clum A."/>
            <person name="Daum C."/>
            <person name="Haridas S."/>
            <person name="He G."/>
            <person name="LaButti K."/>
            <person name="Lipzen A."/>
            <person name="Mondo S."/>
            <person name="Pangilinan J."/>
            <person name="Riley R."/>
            <person name="Salamov A."/>
            <person name="Simmons B.A."/>
            <person name="Magnuson J.K."/>
            <person name="Henrissat B."/>
            <person name="Mortensen U.H."/>
            <person name="Larsen T.O."/>
            <person name="De vries R.P."/>
            <person name="Grigoriev I.V."/>
            <person name="Machida M."/>
            <person name="Baker S.E."/>
            <person name="Andersen M.R."/>
        </authorList>
    </citation>
    <scope>NUCLEOTIDE SEQUENCE [LARGE SCALE GENOMIC DNA]</scope>
    <source>
        <strain evidence="1 2">CBS 117635</strain>
    </source>
</reference>
<keyword evidence="2" id="KW-1185">Reference proteome</keyword>
<evidence type="ECO:0000313" key="2">
    <source>
        <dbReference type="Proteomes" id="UP000326289"/>
    </source>
</evidence>
<accession>A0A5N6JAS0</accession>
<proteinExistence type="predicted"/>
<organism evidence="1 2">
    <name type="scientific">Aspergillus minisclerotigenes</name>
    <dbReference type="NCBI Taxonomy" id="656917"/>
    <lineage>
        <taxon>Eukaryota</taxon>
        <taxon>Fungi</taxon>
        <taxon>Dikarya</taxon>
        <taxon>Ascomycota</taxon>
        <taxon>Pezizomycotina</taxon>
        <taxon>Eurotiomycetes</taxon>
        <taxon>Eurotiomycetidae</taxon>
        <taxon>Eurotiales</taxon>
        <taxon>Aspergillaceae</taxon>
        <taxon>Aspergillus</taxon>
        <taxon>Aspergillus subgen. Circumdati</taxon>
    </lineage>
</organism>
<evidence type="ECO:0000313" key="1">
    <source>
        <dbReference type="EMBL" id="KAB8275380.1"/>
    </source>
</evidence>
<dbReference type="Proteomes" id="UP000326289">
    <property type="component" value="Unassembled WGS sequence"/>
</dbReference>
<sequence>MTKIHWHDQGMSIFLWMLKTATERLPISISIFFLAMTEVTSRYHRCIESPTSKTLVCLAALTHWTLELIRLSEC</sequence>
<dbReference type="EMBL" id="ML732782">
    <property type="protein sequence ID" value="KAB8275380.1"/>
    <property type="molecule type" value="Genomic_DNA"/>
</dbReference>